<feature type="region of interest" description="Disordered" evidence="8">
    <location>
        <begin position="182"/>
        <end position="263"/>
    </location>
</feature>
<name>A0AAN8SEZ2_POLSC</name>
<comment type="similarity">
    <text evidence="2">Belongs to the bZIP family.</text>
</comment>
<keyword evidence="6" id="KW-0539">Nucleus</keyword>
<evidence type="ECO:0000259" key="9">
    <source>
        <dbReference type="PROSITE" id="PS50217"/>
    </source>
</evidence>
<organism evidence="10 11">
    <name type="scientific">Polyplax serrata</name>
    <name type="common">Common mouse louse</name>
    <dbReference type="NCBI Taxonomy" id="468196"/>
    <lineage>
        <taxon>Eukaryota</taxon>
        <taxon>Metazoa</taxon>
        <taxon>Ecdysozoa</taxon>
        <taxon>Arthropoda</taxon>
        <taxon>Hexapoda</taxon>
        <taxon>Insecta</taxon>
        <taxon>Pterygota</taxon>
        <taxon>Neoptera</taxon>
        <taxon>Paraneoptera</taxon>
        <taxon>Psocodea</taxon>
        <taxon>Troctomorpha</taxon>
        <taxon>Phthiraptera</taxon>
        <taxon>Anoplura</taxon>
        <taxon>Polyplacidae</taxon>
        <taxon>Polyplax</taxon>
    </lineage>
</organism>
<reference evidence="10 11" key="1">
    <citation type="submission" date="2023-10" db="EMBL/GenBank/DDBJ databases">
        <title>Genomes of two closely related lineages of the louse Polyplax serrata with different host specificities.</title>
        <authorList>
            <person name="Martinu J."/>
            <person name="Tarabai H."/>
            <person name="Stefka J."/>
            <person name="Hypsa V."/>
        </authorList>
    </citation>
    <scope>NUCLEOTIDE SEQUENCE [LARGE SCALE GENOMIC DNA]</scope>
    <source>
        <strain evidence="10">HR10_N</strain>
    </source>
</reference>
<evidence type="ECO:0000256" key="1">
    <source>
        <dbReference type="ARBA" id="ARBA00004123"/>
    </source>
</evidence>
<dbReference type="Gene3D" id="1.20.5.170">
    <property type="match status" value="1"/>
</dbReference>
<feature type="coiled-coil region" evidence="7">
    <location>
        <begin position="264"/>
        <end position="305"/>
    </location>
</feature>
<dbReference type="SMART" id="SM00338">
    <property type="entry name" value="BRLZ"/>
    <property type="match status" value="1"/>
</dbReference>
<evidence type="ECO:0000313" key="10">
    <source>
        <dbReference type="EMBL" id="KAK6645540.1"/>
    </source>
</evidence>
<keyword evidence="3" id="KW-0805">Transcription regulation</keyword>
<dbReference type="SUPFAM" id="SSF57959">
    <property type="entry name" value="Leucine zipper domain"/>
    <property type="match status" value="1"/>
</dbReference>
<comment type="caution">
    <text evidence="10">The sequence shown here is derived from an EMBL/GenBank/DDBJ whole genome shotgun (WGS) entry which is preliminary data.</text>
</comment>
<feature type="domain" description="BZIP" evidence="9">
    <location>
        <begin position="246"/>
        <end position="309"/>
    </location>
</feature>
<dbReference type="AlphaFoldDB" id="A0AAN8SEZ2"/>
<dbReference type="CDD" id="cd14692">
    <property type="entry name" value="bZIP_ATF4"/>
    <property type="match status" value="1"/>
</dbReference>
<dbReference type="PROSITE" id="PS50217">
    <property type="entry name" value="BZIP"/>
    <property type="match status" value="1"/>
</dbReference>
<dbReference type="InterPro" id="IPR046347">
    <property type="entry name" value="bZIP_sf"/>
</dbReference>
<dbReference type="InterPro" id="IPR004827">
    <property type="entry name" value="bZIP"/>
</dbReference>
<keyword evidence="7" id="KW-0175">Coiled coil</keyword>
<comment type="subcellular location">
    <subcellularLocation>
        <location evidence="1">Nucleus</location>
    </subcellularLocation>
</comment>
<accession>A0AAN8SEZ2</accession>
<gene>
    <name evidence="10" type="ORF">RUM43_001817</name>
</gene>
<evidence type="ECO:0000256" key="2">
    <source>
        <dbReference type="ARBA" id="ARBA00007163"/>
    </source>
</evidence>
<proteinExistence type="inferred from homology"/>
<keyword evidence="5" id="KW-0804">Transcription</keyword>
<dbReference type="GO" id="GO:0000977">
    <property type="term" value="F:RNA polymerase II transcription regulatory region sequence-specific DNA binding"/>
    <property type="evidence" value="ECO:0007669"/>
    <property type="project" value="TreeGrafter"/>
</dbReference>
<evidence type="ECO:0000256" key="6">
    <source>
        <dbReference type="ARBA" id="ARBA00023242"/>
    </source>
</evidence>
<evidence type="ECO:0000256" key="8">
    <source>
        <dbReference type="SAM" id="MobiDB-lite"/>
    </source>
</evidence>
<feature type="compositionally biased region" description="Basic and acidic residues" evidence="8">
    <location>
        <begin position="245"/>
        <end position="256"/>
    </location>
</feature>
<dbReference type="PROSITE" id="PS00036">
    <property type="entry name" value="BZIP_BASIC"/>
    <property type="match status" value="1"/>
</dbReference>
<dbReference type="PANTHER" id="PTHR13044:SF14">
    <property type="entry name" value="CRYPTOCEPHAL, ISOFORM A"/>
    <property type="match status" value="1"/>
</dbReference>
<evidence type="ECO:0000256" key="5">
    <source>
        <dbReference type="ARBA" id="ARBA00023163"/>
    </source>
</evidence>
<dbReference type="GO" id="GO:0001228">
    <property type="term" value="F:DNA-binding transcription activator activity, RNA polymerase II-specific"/>
    <property type="evidence" value="ECO:0007669"/>
    <property type="project" value="TreeGrafter"/>
</dbReference>
<dbReference type="Proteomes" id="UP001372834">
    <property type="component" value="Unassembled WGS sequence"/>
</dbReference>
<evidence type="ECO:0000313" key="11">
    <source>
        <dbReference type="Proteomes" id="UP001372834"/>
    </source>
</evidence>
<dbReference type="Pfam" id="PF00170">
    <property type="entry name" value="bZIP_1"/>
    <property type="match status" value="1"/>
</dbReference>
<evidence type="ECO:0000256" key="4">
    <source>
        <dbReference type="ARBA" id="ARBA00023125"/>
    </source>
</evidence>
<dbReference type="PANTHER" id="PTHR13044">
    <property type="entry name" value="ACTIVATING TRANSCRIPTION FACTOR ATF 4/5"/>
    <property type="match status" value="1"/>
</dbReference>
<evidence type="ECO:0000256" key="7">
    <source>
        <dbReference type="SAM" id="Coils"/>
    </source>
</evidence>
<protein>
    <recommendedName>
        <fullName evidence="9">BZIP domain-containing protein</fullName>
    </recommendedName>
</protein>
<keyword evidence="4" id="KW-0238">DNA-binding</keyword>
<feature type="compositionally biased region" description="Low complexity" evidence="8">
    <location>
        <begin position="188"/>
        <end position="204"/>
    </location>
</feature>
<sequence length="316" mass="36638">MSLTLQEWKWEPLIDSNLDEWLPLEDEFVVVKDPLLKVQDAKVLDYIEDFDVSERKDWLDEFPLFEEIQPFEELKDNHQDENEEKLSSDEEAITDEFYLNSSSVEDLFASSMENTTLVFSSDNVVCIKTEPEDNFSAVEEQKPCQESIYQLQEECQTAADTPLNNINELLKTTAVMDMDVDQWESDSESSSGIPTSSGSNPGSTVEEESDDPEWNPRAFKAATIRRARNIHEKTTSKRSRGITSQEDRRLRKKEQNKCAATRYRQRKKAEVSGLLKEEEELKSKKRNLEEKVLDIENEIKCLKSLLRDFFRTKGLL</sequence>
<dbReference type="EMBL" id="JAWJWE010000001">
    <property type="protein sequence ID" value="KAK6645540.1"/>
    <property type="molecule type" value="Genomic_DNA"/>
</dbReference>
<evidence type="ECO:0000256" key="3">
    <source>
        <dbReference type="ARBA" id="ARBA00023015"/>
    </source>
</evidence>
<dbReference type="GO" id="GO:0005634">
    <property type="term" value="C:nucleus"/>
    <property type="evidence" value="ECO:0007669"/>
    <property type="project" value="UniProtKB-SubCell"/>
</dbReference>